<protein>
    <submittedName>
        <fullName evidence="1">Uncharacterized protein</fullName>
    </submittedName>
</protein>
<organism evidence="1 2">
    <name type="scientific">Streptomyces pseudovenezuelae</name>
    <dbReference type="NCBI Taxonomy" id="67350"/>
    <lineage>
        <taxon>Bacteria</taxon>
        <taxon>Bacillati</taxon>
        <taxon>Actinomycetota</taxon>
        <taxon>Actinomycetes</taxon>
        <taxon>Kitasatosporales</taxon>
        <taxon>Streptomycetaceae</taxon>
        <taxon>Streptomyces</taxon>
        <taxon>Streptomyces aurantiacus group</taxon>
    </lineage>
</organism>
<sequence length="95" mass="10366">MTGEITRRNALPPMSRRTRQNLVAAREATLAEHAATRAISSVAEHGMSEVLYLKQTQAQLEQQCPDAAEALAMIANTAAFAIAHQVRRFSQDMSG</sequence>
<keyword evidence="2" id="KW-1185">Reference proteome</keyword>
<comment type="caution">
    <text evidence="1">The sequence shown here is derived from an EMBL/GenBank/DDBJ whole genome shotgun (WGS) entry which is preliminary data.</text>
</comment>
<accession>A0ABT6LL96</accession>
<evidence type="ECO:0000313" key="2">
    <source>
        <dbReference type="Proteomes" id="UP001160499"/>
    </source>
</evidence>
<proteinExistence type="predicted"/>
<gene>
    <name evidence="1" type="ORF">M2283_004400</name>
</gene>
<dbReference type="Proteomes" id="UP001160499">
    <property type="component" value="Unassembled WGS sequence"/>
</dbReference>
<dbReference type="RefSeq" id="WP_280878012.1">
    <property type="nucleotide sequence ID" value="NZ_JARXVH010000006.1"/>
</dbReference>
<reference evidence="1 2" key="1">
    <citation type="submission" date="2023-04" db="EMBL/GenBank/DDBJ databases">
        <title>Forest soil microbial communities from Buena Vista Peninsula, Colon Province, Panama.</title>
        <authorList>
            <person name="Bouskill N."/>
        </authorList>
    </citation>
    <scope>NUCLEOTIDE SEQUENCE [LARGE SCALE GENOMIC DNA]</scope>
    <source>
        <strain evidence="1 2">GGS1</strain>
    </source>
</reference>
<name>A0ABT6LL96_9ACTN</name>
<dbReference type="EMBL" id="JARXVH010000006">
    <property type="protein sequence ID" value="MDH6217082.1"/>
    <property type="molecule type" value="Genomic_DNA"/>
</dbReference>
<evidence type="ECO:0000313" key="1">
    <source>
        <dbReference type="EMBL" id="MDH6217082.1"/>
    </source>
</evidence>